<dbReference type="Pfam" id="PF02384">
    <property type="entry name" value="N6_Mtase"/>
    <property type="match status" value="1"/>
</dbReference>
<dbReference type="InterPro" id="IPR050953">
    <property type="entry name" value="N4_N6_ade-DNA_methylase"/>
</dbReference>
<dbReference type="GO" id="GO:0009007">
    <property type="term" value="F:site-specific DNA-methyltransferase (adenine-specific) activity"/>
    <property type="evidence" value="ECO:0007669"/>
    <property type="project" value="UniProtKB-EC"/>
</dbReference>
<evidence type="ECO:0000313" key="8">
    <source>
        <dbReference type="EMBL" id="SEL78573.1"/>
    </source>
</evidence>
<keyword evidence="4" id="KW-0808">Transferase</keyword>
<gene>
    <name evidence="8" type="ORF">SAMN05216214_1228</name>
</gene>
<evidence type="ECO:0000256" key="6">
    <source>
        <dbReference type="ARBA" id="ARBA00047942"/>
    </source>
</evidence>
<dbReference type="InterPro" id="IPR002052">
    <property type="entry name" value="DNA_methylase_N6_adenine_CS"/>
</dbReference>
<dbReference type="AlphaFoldDB" id="A0A1H7T166"/>
<dbReference type="PROSITE" id="PS00092">
    <property type="entry name" value="N6_MTASE"/>
    <property type="match status" value="1"/>
</dbReference>
<dbReference type="EC" id="2.1.1.72" evidence="2"/>
<evidence type="ECO:0000256" key="3">
    <source>
        <dbReference type="ARBA" id="ARBA00022603"/>
    </source>
</evidence>
<organism evidence="8 9">
    <name type="scientific">Atopomonas hussainii</name>
    <dbReference type="NCBI Taxonomy" id="1429083"/>
    <lineage>
        <taxon>Bacteria</taxon>
        <taxon>Pseudomonadati</taxon>
        <taxon>Pseudomonadota</taxon>
        <taxon>Gammaproteobacteria</taxon>
        <taxon>Pseudomonadales</taxon>
        <taxon>Pseudomonadaceae</taxon>
        <taxon>Atopomonas</taxon>
    </lineage>
</organism>
<dbReference type="SUPFAM" id="SSF53335">
    <property type="entry name" value="S-adenosyl-L-methionine-dependent methyltransferases"/>
    <property type="match status" value="1"/>
</dbReference>
<dbReference type="RefSeq" id="WP_074870612.1">
    <property type="nucleotide sequence ID" value="NZ_FOAS01000022.1"/>
</dbReference>
<dbReference type="Proteomes" id="UP000185766">
    <property type="component" value="Unassembled WGS sequence"/>
</dbReference>
<dbReference type="InterPro" id="IPR003356">
    <property type="entry name" value="DNA_methylase_A-5"/>
</dbReference>
<dbReference type="EMBL" id="FOAS01000022">
    <property type="protein sequence ID" value="SEL78573.1"/>
    <property type="molecule type" value="Genomic_DNA"/>
</dbReference>
<dbReference type="InterPro" id="IPR029063">
    <property type="entry name" value="SAM-dependent_MTases_sf"/>
</dbReference>
<evidence type="ECO:0000256" key="4">
    <source>
        <dbReference type="ARBA" id="ARBA00022679"/>
    </source>
</evidence>
<dbReference type="PANTHER" id="PTHR33841">
    <property type="entry name" value="DNA METHYLTRANSFERASE YEEA-RELATED"/>
    <property type="match status" value="1"/>
</dbReference>
<comment type="similarity">
    <text evidence="1">Belongs to the N(4)/N(6)-methyltransferase family.</text>
</comment>
<evidence type="ECO:0000256" key="1">
    <source>
        <dbReference type="ARBA" id="ARBA00006594"/>
    </source>
</evidence>
<sequence length="1050" mass="118274">MVIDFFDSPQKMGISDGMLVRLDRAREKNTLSPDLLPYLDLIESSEIEMPDAVIQIDGRAVMYLVKPQVLGGDNVDSARLSSLVRVLACRGDARYLGVLNPGCLAIYPIGISSQAPSRLDEISLHSGNTALHDLLSGQNKQKTQVSPDIKNADSSWLDAFLFNLLANTAEQLRYSCSGLSDSEILSLIGRCLFVRFIADRKIISDKVAKIISPSAGSLDELLSSPESVSCTFKWLDQTFNGNILPLSAAQVNQETNYTAFFKSLGAEANIACNILNNIMRRAPAGQLQLFWDGILFQHVPADMLSQVYEHFAHAHQSDHAKSTSIHYTPRHIAQQLVDAAFAGIKRSDKDQAKVLDPASGAGVFLVLALKRLVQENWKRTGIRPSRHTIRNILNNQVYGLDINHESLKFAALSLYLTALELDPEPTPLEDLRFARLSEKTLIYVGEDSEILKSSSCILDRKLGSLSEHFVLPEELSRGVDLVIGNPPWTELGSTYKPKLDQQIRRIANSHKIDNSLVAQLKVDNGVPDIPFIWRALEWAKPGGMIAYALHAQHLLFRQGNGAIMRKALFQCLQITGILNASALRNEKQIWPNITAPFCFLVARNERPTIDNYFYYLSPAREKHLNDQALFRVDPQAATSISHIYAAYLPWVFKALARGSSLDLEVTAKIAGIALEELQICGDTRAVYGVENNDTRRNREEISSYWERYNLKNRDGVQNPSAKTFKNAIHLHGLPYLARHTTHEHAINTQRLPKFELPKLYSNYEREVFSAPLLLFRESPKKNRDQRGAIVSYDDLVYRETFFGYSCAGHAHPELLAKYLQLISLSEVFTYWVLMTSSKYGIERDAILKEDVDAFPIVPLERLSNTQVEEILRMSEELYSGNMNWSDLDRFVGKLYGLNRADQSVIKDTLMINLPYSQNKDYAEARPEEELTDFVTECTRVLAPFADRAGQRLEVKIIDHDMQAWQFICVDLLAQNSPTPPDIYATLATDIANHFWASQIRFHATAGKVIIGQIAQNRYWTKTRARLLALDLLNNDFIKHGSEKNQHGAMQ</sequence>
<evidence type="ECO:0000256" key="2">
    <source>
        <dbReference type="ARBA" id="ARBA00011900"/>
    </source>
</evidence>
<evidence type="ECO:0000256" key="5">
    <source>
        <dbReference type="ARBA" id="ARBA00022747"/>
    </source>
</evidence>
<keyword evidence="9" id="KW-1185">Reference proteome</keyword>
<keyword evidence="5" id="KW-0680">Restriction system</keyword>
<reference evidence="8 9" key="1">
    <citation type="submission" date="2016-10" db="EMBL/GenBank/DDBJ databases">
        <authorList>
            <person name="de Groot N.N."/>
        </authorList>
    </citation>
    <scope>NUCLEOTIDE SEQUENCE [LARGE SCALE GENOMIC DNA]</scope>
    <source>
        <strain evidence="8 9">JCM 19513</strain>
    </source>
</reference>
<evidence type="ECO:0000313" key="9">
    <source>
        <dbReference type="Proteomes" id="UP000185766"/>
    </source>
</evidence>
<evidence type="ECO:0000259" key="7">
    <source>
        <dbReference type="Pfam" id="PF02384"/>
    </source>
</evidence>
<dbReference type="GO" id="GO:0009307">
    <property type="term" value="P:DNA restriction-modification system"/>
    <property type="evidence" value="ECO:0007669"/>
    <property type="project" value="UniProtKB-KW"/>
</dbReference>
<dbReference type="GO" id="GO:0003677">
    <property type="term" value="F:DNA binding"/>
    <property type="evidence" value="ECO:0007669"/>
    <property type="project" value="InterPro"/>
</dbReference>
<proteinExistence type="inferred from homology"/>
<comment type="catalytic activity">
    <reaction evidence="6">
        <text>a 2'-deoxyadenosine in DNA + S-adenosyl-L-methionine = an N(6)-methyl-2'-deoxyadenosine in DNA + S-adenosyl-L-homocysteine + H(+)</text>
        <dbReference type="Rhea" id="RHEA:15197"/>
        <dbReference type="Rhea" id="RHEA-COMP:12418"/>
        <dbReference type="Rhea" id="RHEA-COMP:12419"/>
        <dbReference type="ChEBI" id="CHEBI:15378"/>
        <dbReference type="ChEBI" id="CHEBI:57856"/>
        <dbReference type="ChEBI" id="CHEBI:59789"/>
        <dbReference type="ChEBI" id="CHEBI:90615"/>
        <dbReference type="ChEBI" id="CHEBI:90616"/>
        <dbReference type="EC" id="2.1.1.72"/>
    </reaction>
</comment>
<keyword evidence="3 8" id="KW-0489">Methyltransferase</keyword>
<dbReference type="Gene3D" id="3.40.50.150">
    <property type="entry name" value="Vaccinia Virus protein VP39"/>
    <property type="match status" value="1"/>
</dbReference>
<protein>
    <recommendedName>
        <fullName evidence="2">site-specific DNA-methyltransferase (adenine-specific)</fullName>
        <ecNumber evidence="2">2.1.1.72</ecNumber>
    </recommendedName>
</protein>
<dbReference type="GO" id="GO:0008170">
    <property type="term" value="F:N-methyltransferase activity"/>
    <property type="evidence" value="ECO:0007669"/>
    <property type="project" value="InterPro"/>
</dbReference>
<feature type="domain" description="DNA methylase adenine-specific" evidence="7">
    <location>
        <begin position="301"/>
        <end position="420"/>
    </location>
</feature>
<dbReference type="PRINTS" id="PR00507">
    <property type="entry name" value="N12N6MTFRASE"/>
</dbReference>
<name>A0A1H7T166_9GAMM</name>
<dbReference type="GO" id="GO:0032259">
    <property type="term" value="P:methylation"/>
    <property type="evidence" value="ECO:0007669"/>
    <property type="project" value="UniProtKB-KW"/>
</dbReference>
<accession>A0A1H7T166</accession>
<dbReference type="PANTHER" id="PTHR33841:SF1">
    <property type="entry name" value="DNA METHYLTRANSFERASE A"/>
    <property type="match status" value="1"/>
</dbReference>